<keyword evidence="2" id="KW-1133">Transmembrane helix</keyword>
<dbReference type="Proteomes" id="UP001303046">
    <property type="component" value="Unassembled WGS sequence"/>
</dbReference>
<dbReference type="InterPro" id="IPR039353">
    <property type="entry name" value="TF_Adf1"/>
</dbReference>
<feature type="transmembrane region" description="Helical" evidence="2">
    <location>
        <begin position="144"/>
        <end position="160"/>
    </location>
</feature>
<feature type="region of interest" description="Disordered" evidence="1">
    <location>
        <begin position="443"/>
        <end position="520"/>
    </location>
</feature>
<keyword evidence="5" id="KW-1185">Reference proteome</keyword>
<evidence type="ECO:0000313" key="4">
    <source>
        <dbReference type="EMBL" id="KAK6758167.1"/>
    </source>
</evidence>
<dbReference type="PROSITE" id="PS51029">
    <property type="entry name" value="MADF"/>
    <property type="match status" value="1"/>
</dbReference>
<comment type="caution">
    <text evidence="4">The sequence shown here is derived from an EMBL/GenBank/DDBJ whole genome shotgun (WGS) entry which is preliminary data.</text>
</comment>
<evidence type="ECO:0000259" key="3">
    <source>
        <dbReference type="PROSITE" id="PS51029"/>
    </source>
</evidence>
<feature type="transmembrane region" description="Helical" evidence="2">
    <location>
        <begin position="28"/>
        <end position="55"/>
    </location>
</feature>
<keyword evidence="2" id="KW-0812">Transmembrane</keyword>
<reference evidence="4 5" key="1">
    <citation type="submission" date="2023-08" db="EMBL/GenBank/DDBJ databases">
        <title>A Necator americanus chromosomal reference genome.</title>
        <authorList>
            <person name="Ilik V."/>
            <person name="Petrzelkova K.J."/>
            <person name="Pardy F."/>
            <person name="Fuh T."/>
            <person name="Niatou-Singa F.S."/>
            <person name="Gouil Q."/>
            <person name="Baker L."/>
            <person name="Ritchie M.E."/>
            <person name="Jex A.R."/>
            <person name="Gazzola D."/>
            <person name="Li H."/>
            <person name="Toshio Fujiwara R."/>
            <person name="Zhan B."/>
            <person name="Aroian R.V."/>
            <person name="Pafco B."/>
            <person name="Schwarz E.M."/>
        </authorList>
    </citation>
    <scope>NUCLEOTIDE SEQUENCE [LARGE SCALE GENOMIC DNA]</scope>
    <source>
        <strain evidence="4 5">Aroian</strain>
        <tissue evidence="4">Whole animal</tissue>
    </source>
</reference>
<organism evidence="4 5">
    <name type="scientific">Necator americanus</name>
    <name type="common">Human hookworm</name>
    <dbReference type="NCBI Taxonomy" id="51031"/>
    <lineage>
        <taxon>Eukaryota</taxon>
        <taxon>Metazoa</taxon>
        <taxon>Ecdysozoa</taxon>
        <taxon>Nematoda</taxon>
        <taxon>Chromadorea</taxon>
        <taxon>Rhabditida</taxon>
        <taxon>Rhabditina</taxon>
        <taxon>Rhabditomorpha</taxon>
        <taxon>Strongyloidea</taxon>
        <taxon>Ancylostomatidae</taxon>
        <taxon>Bunostominae</taxon>
        <taxon>Necator</taxon>
    </lineage>
</organism>
<evidence type="ECO:0000256" key="1">
    <source>
        <dbReference type="SAM" id="MobiDB-lite"/>
    </source>
</evidence>
<dbReference type="EMBL" id="JAVFWL010000005">
    <property type="protein sequence ID" value="KAK6758167.1"/>
    <property type="molecule type" value="Genomic_DNA"/>
</dbReference>
<feature type="compositionally biased region" description="Low complexity" evidence="1">
    <location>
        <begin position="445"/>
        <end position="467"/>
    </location>
</feature>
<evidence type="ECO:0000256" key="2">
    <source>
        <dbReference type="SAM" id="Phobius"/>
    </source>
</evidence>
<evidence type="ECO:0000313" key="5">
    <source>
        <dbReference type="Proteomes" id="UP001303046"/>
    </source>
</evidence>
<dbReference type="Pfam" id="PF10545">
    <property type="entry name" value="MADF_DNA_bdg"/>
    <property type="match status" value="1"/>
</dbReference>
<sequence length="556" mass="63041">MFHGNAFGSVIEEEKSNRHCKLHLQTWIYIHCAWSLVICMLGIAIGILLLVYPSWHEFLLLYKQTLTYLRRNDPIVYWICYRIFLSCWIAMHFAHLATVLGTIFGAQMTKSRLVVPQMITLLLQIGIYILGSFALIIISVTGAKITWIALLIVFFFAFFARRDDTWACCCAADSKNRPVFDPYSQNDLKQHKPRPIGCLPSSLGGEEYRFESSTGQHKKCPLQGKRNIKIITSHYLVHSPNFRLKLSSTLQCDNEYSASELIMSYPAKILLIKLVKQHEALWNKRSPDYSRADMKSHAWDDISARMAENGFESKIGRLKVMWKNLRDQWKRNLSLKMPPEREWYFQRRINFLAETYEGGELVHGPHDPESSPDINEGPDDSLYSVKGDEYDDRNGFVIEGSSLMGGHSPTPIREPKAEVCDDGRSGGPTLVTVLEEHAAWQGRIPSHSPSPATAPSPAATSTAAPPSKRARTETRSEAAVPSKPRQNNNASADKPPAKTAKENNRDLARLTNGKQHPTDKFDKYAAFVATTLREMPEIEAKKRMKEMTMLLLEDLE</sequence>
<name>A0ABR1E644_NECAM</name>
<accession>A0ABR1E644</accession>
<dbReference type="PANTHER" id="PTHR12243:SF67">
    <property type="entry name" value="COREPRESSOR OF PANGOLIN, ISOFORM A-RELATED"/>
    <property type="match status" value="1"/>
</dbReference>
<dbReference type="SMART" id="SM00595">
    <property type="entry name" value="MADF"/>
    <property type="match status" value="1"/>
</dbReference>
<feature type="compositionally biased region" description="Basic and acidic residues" evidence="1">
    <location>
        <begin position="413"/>
        <end position="424"/>
    </location>
</feature>
<dbReference type="InterPro" id="IPR006578">
    <property type="entry name" value="MADF-dom"/>
</dbReference>
<feature type="region of interest" description="Disordered" evidence="1">
    <location>
        <begin position="360"/>
        <end position="387"/>
    </location>
</feature>
<feature type="transmembrane region" description="Helical" evidence="2">
    <location>
        <begin position="118"/>
        <end position="138"/>
    </location>
</feature>
<feature type="region of interest" description="Disordered" evidence="1">
    <location>
        <begin position="401"/>
        <end position="429"/>
    </location>
</feature>
<feature type="transmembrane region" description="Helical" evidence="2">
    <location>
        <begin position="75"/>
        <end position="106"/>
    </location>
</feature>
<keyword evidence="2" id="KW-0472">Membrane</keyword>
<gene>
    <name evidence="4" type="primary">Necator_chrV.g20574</name>
    <name evidence="4" type="ORF">RB195_015781</name>
</gene>
<dbReference type="Gene3D" id="1.10.10.60">
    <property type="entry name" value="Homeodomain-like"/>
    <property type="match status" value="1"/>
</dbReference>
<feature type="domain" description="MADF" evidence="3">
    <location>
        <begin position="270"/>
        <end position="357"/>
    </location>
</feature>
<protein>
    <recommendedName>
        <fullName evidence="3">MADF domain-containing protein</fullName>
    </recommendedName>
</protein>
<dbReference type="PANTHER" id="PTHR12243">
    <property type="entry name" value="MADF DOMAIN TRANSCRIPTION FACTOR"/>
    <property type="match status" value="1"/>
</dbReference>
<proteinExistence type="predicted"/>
<feature type="compositionally biased region" description="Basic and acidic residues" evidence="1">
    <location>
        <begin position="495"/>
        <end position="508"/>
    </location>
</feature>